<evidence type="ECO:0000313" key="2">
    <source>
        <dbReference type="Proteomes" id="UP001152799"/>
    </source>
</evidence>
<dbReference type="AlphaFoldDB" id="A0A9N9MHR7"/>
<proteinExistence type="predicted"/>
<name>A0A9N9MHR7_9CUCU</name>
<protein>
    <submittedName>
        <fullName evidence="1">Uncharacterized protein</fullName>
    </submittedName>
</protein>
<organism evidence="1 2">
    <name type="scientific">Ceutorhynchus assimilis</name>
    <name type="common">cabbage seed weevil</name>
    <dbReference type="NCBI Taxonomy" id="467358"/>
    <lineage>
        <taxon>Eukaryota</taxon>
        <taxon>Metazoa</taxon>
        <taxon>Ecdysozoa</taxon>
        <taxon>Arthropoda</taxon>
        <taxon>Hexapoda</taxon>
        <taxon>Insecta</taxon>
        <taxon>Pterygota</taxon>
        <taxon>Neoptera</taxon>
        <taxon>Endopterygota</taxon>
        <taxon>Coleoptera</taxon>
        <taxon>Polyphaga</taxon>
        <taxon>Cucujiformia</taxon>
        <taxon>Curculionidae</taxon>
        <taxon>Ceutorhynchinae</taxon>
        <taxon>Ceutorhynchus</taxon>
    </lineage>
</organism>
<gene>
    <name evidence="1" type="ORF">CEUTPL_LOCUS5705</name>
</gene>
<dbReference type="EMBL" id="OU892278">
    <property type="protein sequence ID" value="CAG9765089.1"/>
    <property type="molecule type" value="Genomic_DNA"/>
</dbReference>
<reference evidence="1" key="1">
    <citation type="submission" date="2022-01" db="EMBL/GenBank/DDBJ databases">
        <authorList>
            <person name="King R."/>
        </authorList>
    </citation>
    <scope>NUCLEOTIDE SEQUENCE</scope>
</reference>
<keyword evidence="2" id="KW-1185">Reference proteome</keyword>
<dbReference type="Proteomes" id="UP001152799">
    <property type="component" value="Chromosome 2"/>
</dbReference>
<sequence>MATCMKMATPQVISIATPLKEPILGASVTTKGLTNHPGQNNCFLNSSVQNKLGHARFQNKLNSIRGLVAKTMIGAYVTTSTEAASVLANVPLMEQLIMEALDVERFSAG</sequence>
<evidence type="ECO:0000313" key="1">
    <source>
        <dbReference type="EMBL" id="CAG9765089.1"/>
    </source>
</evidence>
<accession>A0A9N9MHR7</accession>